<feature type="domain" description="Ketopantoate reductase N-terminal" evidence="11">
    <location>
        <begin position="3"/>
        <end position="139"/>
    </location>
</feature>
<reference evidence="13 14" key="1">
    <citation type="journal article" date="2016" name="Front. Microbiol.">
        <title>Comprehensive Phylogenetic Analysis of Bovine Non-aureus Staphylococci Species Based on Whole-Genome Sequencing.</title>
        <authorList>
            <person name="Naushad S."/>
            <person name="Barkema H.W."/>
            <person name="Luby C."/>
            <person name="Condas L.A."/>
            <person name="Nobrega D.B."/>
            <person name="Carson D.A."/>
            <person name="De Buck J."/>
        </authorList>
    </citation>
    <scope>NUCLEOTIDE SEQUENCE [LARGE SCALE GENOMIC DNA]</scope>
    <source>
        <strain evidence="13 14">SNUC 1231</strain>
    </source>
</reference>
<dbReference type="Proteomes" id="UP000241960">
    <property type="component" value="Unassembled WGS sequence"/>
</dbReference>
<keyword evidence="6 10" id="KW-0521">NADP</keyword>
<evidence type="ECO:0000313" key="13">
    <source>
        <dbReference type="EMBL" id="PTI75167.1"/>
    </source>
</evidence>
<dbReference type="InterPro" id="IPR036291">
    <property type="entry name" value="NAD(P)-bd_dom_sf"/>
</dbReference>
<evidence type="ECO:0000256" key="8">
    <source>
        <dbReference type="ARBA" id="ARBA00048640"/>
    </source>
</evidence>
<dbReference type="Gene3D" id="1.10.1040.10">
    <property type="entry name" value="N-(1-d-carboxylethyl)-l-norvaline Dehydrogenase, domain 2"/>
    <property type="match status" value="1"/>
</dbReference>
<evidence type="ECO:0000256" key="3">
    <source>
        <dbReference type="ARBA" id="ARBA00007870"/>
    </source>
</evidence>
<feature type="domain" description="Ketopantoate reductase C-terminal" evidence="12">
    <location>
        <begin position="180"/>
        <end position="312"/>
    </location>
</feature>
<keyword evidence="7 10" id="KW-0560">Oxidoreductase</keyword>
<name>A0A9Q6MUD1_9STAP</name>
<protein>
    <recommendedName>
        <fullName evidence="4 10">2-dehydropantoate 2-reductase</fullName>
        <ecNumber evidence="10">1.1.1.169</ecNumber>
    </recommendedName>
    <alternativeName>
        <fullName evidence="10">Ketopantoate reductase</fullName>
    </alternativeName>
</protein>
<organism evidence="13 14">
    <name type="scientific">Staphylococcus succinus</name>
    <dbReference type="NCBI Taxonomy" id="61015"/>
    <lineage>
        <taxon>Bacteria</taxon>
        <taxon>Bacillati</taxon>
        <taxon>Bacillota</taxon>
        <taxon>Bacilli</taxon>
        <taxon>Bacillales</taxon>
        <taxon>Staphylococcaceae</taxon>
        <taxon>Staphylococcus</taxon>
    </lineage>
</organism>
<evidence type="ECO:0000256" key="5">
    <source>
        <dbReference type="ARBA" id="ARBA00022655"/>
    </source>
</evidence>
<evidence type="ECO:0000259" key="11">
    <source>
        <dbReference type="Pfam" id="PF02558"/>
    </source>
</evidence>
<dbReference type="NCBIfam" id="TIGR00745">
    <property type="entry name" value="apbA_panE"/>
    <property type="match status" value="1"/>
</dbReference>
<dbReference type="EMBL" id="PZFQ01000026">
    <property type="protein sequence ID" value="PTI75167.1"/>
    <property type="molecule type" value="Genomic_DNA"/>
</dbReference>
<comment type="catalytic activity">
    <reaction evidence="9 10">
        <text>(R)-pantoate + NADP(+) = 2-dehydropantoate + NADPH + H(+)</text>
        <dbReference type="Rhea" id="RHEA:16233"/>
        <dbReference type="ChEBI" id="CHEBI:11561"/>
        <dbReference type="ChEBI" id="CHEBI:15378"/>
        <dbReference type="ChEBI" id="CHEBI:15980"/>
        <dbReference type="ChEBI" id="CHEBI:57783"/>
        <dbReference type="ChEBI" id="CHEBI:58349"/>
        <dbReference type="EC" id="1.1.1.169"/>
    </reaction>
</comment>
<dbReference type="SUPFAM" id="SSF51735">
    <property type="entry name" value="NAD(P)-binding Rossmann-fold domains"/>
    <property type="match status" value="1"/>
</dbReference>
<dbReference type="InterPro" id="IPR050838">
    <property type="entry name" value="Ketopantoate_reductase"/>
</dbReference>
<dbReference type="GO" id="GO:0004616">
    <property type="term" value="F:phosphogluconate dehydrogenase (decarboxylating) activity"/>
    <property type="evidence" value="ECO:0007669"/>
    <property type="project" value="UniProtKB-EC"/>
</dbReference>
<dbReference type="Pfam" id="PF08546">
    <property type="entry name" value="ApbA_C"/>
    <property type="match status" value="1"/>
</dbReference>
<dbReference type="GO" id="GO:0050661">
    <property type="term" value="F:NADP binding"/>
    <property type="evidence" value="ECO:0007669"/>
    <property type="project" value="TreeGrafter"/>
</dbReference>
<dbReference type="EC" id="1.1.1.169" evidence="10"/>
<evidence type="ECO:0000313" key="14">
    <source>
        <dbReference type="Proteomes" id="UP000241960"/>
    </source>
</evidence>
<comment type="similarity">
    <text evidence="3 10">Belongs to the ketopantoate reductase family.</text>
</comment>
<sequence length="334" mass="36758">MNIAVYGCGSLGTIIGAYLSTTEHSVDLVDTYDAHINTLNKEGATVEGTTDFHVNVHALKPEEITKTYDLILLLTKQTYNSTVLPMIKNILKTDGVLLSLQNGVPEELIQQHIPKKNIIAGSVEFGATFKSPGVSALTTDFTAFKNYALQIGELNSEITLRLKTIKTILDSIGNTHLSDNLLGTKWSKLLINSAFSGLSAALNCTYGDVLKHPLAFKIAMTILDEGIKVGHANHIKFAHMANHPIDNFENHNAPEKLNSFMQPSKNLEASMLQDLRKQRQTEINNINGLIVEIGEKVKIPTPFNRKIVDIVTTASQTNQLPEFEKSLKSLLQNV</sequence>
<evidence type="ECO:0000256" key="7">
    <source>
        <dbReference type="ARBA" id="ARBA00023002"/>
    </source>
</evidence>
<dbReference type="Gene3D" id="3.40.50.720">
    <property type="entry name" value="NAD(P)-binding Rossmann-like Domain"/>
    <property type="match status" value="1"/>
</dbReference>
<dbReference type="InterPro" id="IPR003710">
    <property type="entry name" value="ApbA"/>
</dbReference>
<proteinExistence type="inferred from homology"/>
<dbReference type="GO" id="GO:0015940">
    <property type="term" value="P:pantothenate biosynthetic process"/>
    <property type="evidence" value="ECO:0007669"/>
    <property type="project" value="UniProtKB-KW"/>
</dbReference>
<evidence type="ECO:0000256" key="6">
    <source>
        <dbReference type="ARBA" id="ARBA00022857"/>
    </source>
</evidence>
<evidence type="ECO:0000256" key="9">
    <source>
        <dbReference type="ARBA" id="ARBA00048793"/>
    </source>
</evidence>
<dbReference type="GO" id="GO:0005737">
    <property type="term" value="C:cytoplasm"/>
    <property type="evidence" value="ECO:0007669"/>
    <property type="project" value="TreeGrafter"/>
</dbReference>
<evidence type="ECO:0000256" key="2">
    <source>
        <dbReference type="ARBA" id="ARBA00004994"/>
    </source>
</evidence>
<dbReference type="InterPro" id="IPR013328">
    <property type="entry name" value="6PGD_dom2"/>
</dbReference>
<dbReference type="AlphaFoldDB" id="A0A9Q6MUD1"/>
<comment type="pathway">
    <text evidence="2 10">Cofactor biosynthesis; (R)-pantothenate biosynthesis; (R)-pantoate from 3-methyl-2-oxobutanoate: step 2/2.</text>
</comment>
<gene>
    <name evidence="13" type="ORF">BU058_08630</name>
</gene>
<dbReference type="InterPro" id="IPR008927">
    <property type="entry name" value="6-PGluconate_DH-like_C_sf"/>
</dbReference>
<dbReference type="InterPro" id="IPR013332">
    <property type="entry name" value="KPR_N"/>
</dbReference>
<dbReference type="Pfam" id="PF02558">
    <property type="entry name" value="ApbA"/>
    <property type="match status" value="1"/>
</dbReference>
<accession>A0A9Q6MUD1</accession>
<comment type="function">
    <text evidence="1 10">Catalyzes the NADPH-dependent reduction of ketopantoate into pantoic acid.</text>
</comment>
<dbReference type="InterPro" id="IPR013752">
    <property type="entry name" value="KPA_reductase"/>
</dbReference>
<dbReference type="PANTHER" id="PTHR43765:SF2">
    <property type="entry name" value="2-DEHYDROPANTOATE 2-REDUCTASE"/>
    <property type="match status" value="1"/>
</dbReference>
<evidence type="ECO:0000256" key="10">
    <source>
        <dbReference type="RuleBase" id="RU362068"/>
    </source>
</evidence>
<dbReference type="GO" id="GO:0008677">
    <property type="term" value="F:2-dehydropantoate 2-reductase activity"/>
    <property type="evidence" value="ECO:0007669"/>
    <property type="project" value="UniProtKB-EC"/>
</dbReference>
<dbReference type="PANTHER" id="PTHR43765">
    <property type="entry name" value="2-DEHYDROPANTOATE 2-REDUCTASE-RELATED"/>
    <property type="match status" value="1"/>
</dbReference>
<dbReference type="SUPFAM" id="SSF48179">
    <property type="entry name" value="6-phosphogluconate dehydrogenase C-terminal domain-like"/>
    <property type="match status" value="1"/>
</dbReference>
<evidence type="ECO:0000259" key="12">
    <source>
        <dbReference type="Pfam" id="PF08546"/>
    </source>
</evidence>
<keyword evidence="5 10" id="KW-0566">Pantothenate biosynthesis</keyword>
<evidence type="ECO:0000256" key="4">
    <source>
        <dbReference type="ARBA" id="ARBA00019465"/>
    </source>
</evidence>
<dbReference type="RefSeq" id="WP_107545120.1">
    <property type="nucleotide sequence ID" value="NZ_PZFQ01000026.1"/>
</dbReference>
<comment type="catalytic activity">
    <reaction evidence="8">
        <text>6-phospho-D-gluconate + NADP(+) = D-ribulose 5-phosphate + CO2 + NADPH</text>
        <dbReference type="Rhea" id="RHEA:10116"/>
        <dbReference type="ChEBI" id="CHEBI:16526"/>
        <dbReference type="ChEBI" id="CHEBI:57783"/>
        <dbReference type="ChEBI" id="CHEBI:58121"/>
        <dbReference type="ChEBI" id="CHEBI:58349"/>
        <dbReference type="ChEBI" id="CHEBI:58759"/>
        <dbReference type="EC" id="1.1.1.44"/>
    </reaction>
</comment>
<comment type="caution">
    <text evidence="13">The sequence shown here is derived from an EMBL/GenBank/DDBJ whole genome shotgun (WGS) entry which is preliminary data.</text>
</comment>
<evidence type="ECO:0000256" key="1">
    <source>
        <dbReference type="ARBA" id="ARBA00002919"/>
    </source>
</evidence>